<proteinExistence type="predicted"/>
<dbReference type="EMBL" id="QPMT01000054">
    <property type="protein sequence ID" value="KAF4848369.1"/>
    <property type="molecule type" value="Genomic_DNA"/>
</dbReference>
<dbReference type="Proteomes" id="UP000711996">
    <property type="component" value="Unassembled WGS sequence"/>
</dbReference>
<dbReference type="OrthoDB" id="4808081at2759"/>
<keyword evidence="1" id="KW-0732">Signal</keyword>
<dbReference type="AlphaFoldDB" id="A0A9P5BWQ2"/>
<accession>A0A9P5BWQ2</accession>
<evidence type="ECO:0000256" key="1">
    <source>
        <dbReference type="SAM" id="SignalP"/>
    </source>
</evidence>
<name>A0A9P5BWQ2_COLSI</name>
<reference evidence="2" key="1">
    <citation type="submission" date="2019-06" db="EMBL/GenBank/DDBJ databases">
        <authorList>
            <person name="Gan P."/>
            <person name="Shirasu K."/>
        </authorList>
    </citation>
    <scope>NUCLEOTIDE SEQUENCE [LARGE SCALE GENOMIC DNA]</scope>
    <source>
        <strain evidence="2">CAD2</strain>
    </source>
</reference>
<evidence type="ECO:0000313" key="3">
    <source>
        <dbReference type="Proteomes" id="UP000711996"/>
    </source>
</evidence>
<protein>
    <submittedName>
        <fullName evidence="2">Uncharacterized protein</fullName>
    </submittedName>
</protein>
<organism evidence="2 3">
    <name type="scientific">Colletotrichum siamense</name>
    <name type="common">Anthracnose fungus</name>
    <dbReference type="NCBI Taxonomy" id="690259"/>
    <lineage>
        <taxon>Eukaryota</taxon>
        <taxon>Fungi</taxon>
        <taxon>Dikarya</taxon>
        <taxon>Ascomycota</taxon>
        <taxon>Pezizomycotina</taxon>
        <taxon>Sordariomycetes</taxon>
        <taxon>Hypocreomycetidae</taxon>
        <taxon>Glomerellales</taxon>
        <taxon>Glomerellaceae</taxon>
        <taxon>Colletotrichum</taxon>
        <taxon>Colletotrichum gloeosporioides species complex</taxon>
    </lineage>
</organism>
<feature type="signal peptide" evidence="1">
    <location>
        <begin position="1"/>
        <end position="22"/>
    </location>
</feature>
<feature type="chain" id="PRO_5040461765" evidence="1">
    <location>
        <begin position="23"/>
        <end position="183"/>
    </location>
</feature>
<gene>
    <name evidence="2" type="ORF">CGCSCA2_v012363</name>
</gene>
<keyword evidence="3" id="KW-1185">Reference proteome</keyword>
<sequence length="183" mass="20085">MRLNFVPSLWLTVGLLLESTYSAILGNTAYTIQDSALATSVFTNGYENGKKPLVRVEVDSFDYKITAKSAWNAYDSTPNRLHLNEIMMALWKEEGLEPGEMVTVEFSWIVNQPTKDAIASVRGQRNVGSSDTLRVTEGETGWETLMGCPFGGVAQRLASEAGKSVFSITVTNAGLDDMSFELE</sequence>
<evidence type="ECO:0000313" key="2">
    <source>
        <dbReference type="EMBL" id="KAF4848369.1"/>
    </source>
</evidence>
<comment type="caution">
    <text evidence="2">The sequence shown here is derived from an EMBL/GenBank/DDBJ whole genome shotgun (WGS) entry which is preliminary data.</text>
</comment>